<dbReference type="FunFam" id="1.20.120.1750:FF:000009">
    <property type="entry name" value="E3 ubiquitin-protein ligase parkin"/>
    <property type="match status" value="1"/>
</dbReference>
<dbReference type="GO" id="GO:1902532">
    <property type="term" value="P:negative regulation of intracellular signal transduction"/>
    <property type="evidence" value="ECO:0007669"/>
    <property type="project" value="UniProtKB-ARBA"/>
</dbReference>
<evidence type="ECO:0000256" key="4">
    <source>
        <dbReference type="ARBA" id="ARBA00004906"/>
    </source>
</evidence>
<keyword evidence="7" id="KW-0597">Phosphoprotein</keyword>
<dbReference type="CDD" id="cd21382">
    <property type="entry name" value="RING0_parkin"/>
    <property type="match status" value="1"/>
</dbReference>
<dbReference type="OrthoDB" id="1431934at2759"/>
<feature type="chain" id="PRO_5035281661" description="E3 ubiquitin-protein ligase parkin" evidence="20">
    <location>
        <begin position="19"/>
        <end position="612"/>
    </location>
</feature>
<dbReference type="GO" id="GO:0000423">
    <property type="term" value="P:mitophagy"/>
    <property type="evidence" value="ECO:0007669"/>
    <property type="project" value="UniProtKB-ARBA"/>
</dbReference>
<dbReference type="PROSITE" id="PS51873">
    <property type="entry name" value="TRIAD"/>
    <property type="match status" value="1"/>
</dbReference>
<dbReference type="InterPro" id="IPR000477">
    <property type="entry name" value="RT_dom"/>
</dbReference>
<dbReference type="Pfam" id="PF17978">
    <property type="entry name" value="zf-RING_14"/>
    <property type="match status" value="1"/>
</dbReference>
<evidence type="ECO:0000256" key="11">
    <source>
        <dbReference type="ARBA" id="ARBA00022771"/>
    </source>
</evidence>
<evidence type="ECO:0000256" key="12">
    <source>
        <dbReference type="ARBA" id="ARBA00022786"/>
    </source>
</evidence>
<comment type="catalytic activity">
    <reaction evidence="1">
        <text>[E2 ubiquitin-conjugating enzyme]-S-ubiquitinyl-L-cysteine + [acceptor protein]-L-lysine = [E2 ubiquitin-conjugating enzyme]-L-cysteine + [acceptor protein]-N(6)-ubiquitinyl-L-lysine.</text>
        <dbReference type="EC" id="2.3.2.31"/>
    </reaction>
</comment>
<keyword evidence="15" id="KW-0072">Autophagy</keyword>
<dbReference type="GO" id="GO:0008270">
    <property type="term" value="F:zinc ion binding"/>
    <property type="evidence" value="ECO:0007669"/>
    <property type="project" value="UniProtKB-KW"/>
</dbReference>
<evidence type="ECO:0000256" key="3">
    <source>
        <dbReference type="ARBA" id="ARBA00004514"/>
    </source>
</evidence>
<keyword evidence="11" id="KW-0863">Zinc-finger</keyword>
<dbReference type="Pfam" id="PF00240">
    <property type="entry name" value="ubiquitin"/>
    <property type="match status" value="1"/>
</dbReference>
<dbReference type="GO" id="GO:0061630">
    <property type="term" value="F:ubiquitin protein ligase activity"/>
    <property type="evidence" value="ECO:0007669"/>
    <property type="project" value="UniProtKB-EC"/>
</dbReference>
<dbReference type="SMART" id="SM00213">
    <property type="entry name" value="UBQ"/>
    <property type="match status" value="1"/>
</dbReference>
<feature type="region of interest" description="Disordered" evidence="19">
    <location>
        <begin position="125"/>
        <end position="170"/>
    </location>
</feature>
<dbReference type="PROSITE" id="PS50053">
    <property type="entry name" value="UBIQUITIN_2"/>
    <property type="match status" value="1"/>
</dbReference>
<dbReference type="InterPro" id="IPR000626">
    <property type="entry name" value="Ubiquitin-like_dom"/>
</dbReference>
<evidence type="ECO:0000256" key="14">
    <source>
        <dbReference type="ARBA" id="ARBA00022843"/>
    </source>
</evidence>
<keyword evidence="14" id="KW-0832">Ubl conjugation</keyword>
<keyword evidence="8" id="KW-0808">Transferase</keyword>
<dbReference type="Pfam" id="PF01485">
    <property type="entry name" value="IBR"/>
    <property type="match status" value="1"/>
</dbReference>
<name>A0A8J4YUT4_CHIOP</name>
<evidence type="ECO:0000256" key="1">
    <source>
        <dbReference type="ARBA" id="ARBA00001798"/>
    </source>
</evidence>
<evidence type="ECO:0000256" key="18">
    <source>
        <dbReference type="ARBA" id="ARBA00029536"/>
    </source>
</evidence>
<dbReference type="GO" id="GO:0005829">
    <property type="term" value="C:cytosol"/>
    <property type="evidence" value="ECO:0007669"/>
    <property type="project" value="UniProtKB-SubCell"/>
</dbReference>
<dbReference type="Pfam" id="PF00078">
    <property type="entry name" value="RVT_1"/>
    <property type="match status" value="1"/>
</dbReference>
<dbReference type="FunFam" id="2.20.25.20:FF:000008">
    <property type="entry name" value="E3 ubiquitin-protein ligase parkin"/>
    <property type="match status" value="1"/>
</dbReference>
<dbReference type="InterPro" id="IPR047535">
    <property type="entry name" value="RING-HC_RBR_parkin"/>
</dbReference>
<feature type="signal peptide" evidence="20">
    <location>
        <begin position="1"/>
        <end position="18"/>
    </location>
</feature>
<dbReference type="InterPro" id="IPR047536">
    <property type="entry name" value="Rcat_RBR_parkin"/>
</dbReference>
<dbReference type="InterPro" id="IPR047534">
    <property type="entry name" value="BRcat_RBR_parkin"/>
</dbReference>
<dbReference type="GO" id="GO:0009896">
    <property type="term" value="P:positive regulation of catabolic process"/>
    <property type="evidence" value="ECO:0007669"/>
    <property type="project" value="UniProtKB-ARBA"/>
</dbReference>
<dbReference type="CDD" id="cd16627">
    <property type="entry name" value="RING-HC_RBR_parkin"/>
    <property type="match status" value="1"/>
</dbReference>
<dbReference type="CDD" id="cd20340">
    <property type="entry name" value="BRcat_RBR_parkin"/>
    <property type="match status" value="1"/>
</dbReference>
<keyword evidence="12" id="KW-0833">Ubl conjugation pathway</keyword>
<evidence type="ECO:0000259" key="22">
    <source>
        <dbReference type="PROSITE" id="PS51873"/>
    </source>
</evidence>
<dbReference type="InterPro" id="IPR044066">
    <property type="entry name" value="TRIAD_supradom"/>
</dbReference>
<evidence type="ECO:0000256" key="19">
    <source>
        <dbReference type="SAM" id="MobiDB-lite"/>
    </source>
</evidence>
<comment type="subcellular location">
    <subcellularLocation>
        <location evidence="3">Cytoplasm</location>
        <location evidence="3">Cytosol</location>
    </subcellularLocation>
    <subcellularLocation>
        <location evidence="2">Mitochondrion</location>
    </subcellularLocation>
</comment>
<dbReference type="CDD" id="cd20357">
    <property type="entry name" value="Rcat_RBR_parkin"/>
    <property type="match status" value="1"/>
</dbReference>
<dbReference type="SUPFAM" id="SSF57850">
    <property type="entry name" value="RING/U-box"/>
    <property type="match status" value="2"/>
</dbReference>
<dbReference type="InterPro" id="IPR043502">
    <property type="entry name" value="DNA/RNA_pol_sf"/>
</dbReference>
<evidence type="ECO:0000256" key="20">
    <source>
        <dbReference type="SAM" id="SignalP"/>
    </source>
</evidence>
<feature type="domain" description="RING-type" evidence="22">
    <location>
        <begin position="383"/>
        <end position="612"/>
    </location>
</feature>
<dbReference type="Proteomes" id="UP000770661">
    <property type="component" value="Unassembled WGS sequence"/>
</dbReference>
<dbReference type="PANTHER" id="PTHR11685">
    <property type="entry name" value="RBR FAMILY RING FINGER AND IBR DOMAIN-CONTAINING"/>
    <property type="match status" value="1"/>
</dbReference>
<evidence type="ECO:0000256" key="2">
    <source>
        <dbReference type="ARBA" id="ARBA00004173"/>
    </source>
</evidence>
<dbReference type="InterPro" id="IPR054694">
    <property type="entry name" value="Parkin-like_IBR"/>
</dbReference>
<reference evidence="23" key="1">
    <citation type="submission" date="2020-07" db="EMBL/GenBank/DDBJ databases">
        <title>The High-quality genome of the commercially important snow crab, Chionoecetes opilio.</title>
        <authorList>
            <person name="Jeong J.-H."/>
            <person name="Ryu S."/>
        </authorList>
    </citation>
    <scope>NUCLEOTIDE SEQUENCE</scope>
    <source>
        <strain evidence="23">MADBK_172401_WGS</strain>
        <tissue evidence="23">Digestive gland</tissue>
    </source>
</reference>
<comment type="pathway">
    <text evidence="4">Protein modification; protein ubiquitination.</text>
</comment>
<keyword evidence="24" id="KW-1185">Reference proteome</keyword>
<keyword evidence="13" id="KW-0862">Zinc</keyword>
<proteinExistence type="inferred from homology"/>
<dbReference type="GO" id="GO:0005739">
    <property type="term" value="C:mitochondrion"/>
    <property type="evidence" value="ECO:0007669"/>
    <property type="project" value="UniProtKB-SubCell"/>
</dbReference>
<dbReference type="Gene3D" id="2.20.25.20">
    <property type="match status" value="1"/>
</dbReference>
<accession>A0A8J4YUT4</accession>
<evidence type="ECO:0000256" key="15">
    <source>
        <dbReference type="ARBA" id="ARBA00023006"/>
    </source>
</evidence>
<dbReference type="InterPro" id="IPR002867">
    <property type="entry name" value="IBR_dom"/>
</dbReference>
<sequence>MLQYFLNVFGGLWRIVLTMLGFGRPQPAVSTQLEVFVRTNTGDKVSVCLDPSWTVQQVKTTLAPKLKQNSHDIRIIFAGKELPDNMVIQQCDLGHHSFLHAVIVVAKAKEKDGAVLTNITSTPVGKDVTREETSGKADQPQCSTQEDSGNDATQSCEVQPSPESPSGQSAGAALLCDASTVMAIQLTQAELRAINDLKLRVRQGCVLAPSLFNACMDWVLDKVVDQSDCGASVGNTKITDLVFADDAIIFAESLEVLVMALEALHEEAKPLGLEVSWLKTKVQSVDRGSEQPHFYVYCSKPCNSVQVGKLRVRCAVCRQGALTLHRDPCNWQDVLNKGQITATCETVGCNGSEAEFFFKCRAHETSGEDDSSVALYLVRANLPAIPCLACTEVSSPVIVLECADAHVMCLDCFVTYCVSRLNERQFMGNPEIGYTLSCPIGCQDSLIREVHHFKLMGDNNYERYQLWGAEEAVLAAGGVLCPYPGCGQGIIADEDCRRVVCVGGCGYVFCKLCLQGYHIGECEPEGGSGTNYVGGSGTFAVDPTRAASSRWDEASSLAIRVTTKPCPKCRTPTERDGGCMHMVCTRGACNFHWCWVCQTEWTRECMGAHWFG</sequence>
<dbReference type="InterPro" id="IPR041565">
    <property type="entry name" value="Parkin_Znf-RING"/>
</dbReference>
<evidence type="ECO:0000256" key="7">
    <source>
        <dbReference type="ARBA" id="ARBA00022553"/>
    </source>
</evidence>
<dbReference type="GO" id="GO:0016567">
    <property type="term" value="P:protein ubiquitination"/>
    <property type="evidence" value="ECO:0007669"/>
    <property type="project" value="InterPro"/>
</dbReference>
<keyword evidence="10" id="KW-0677">Repeat</keyword>
<evidence type="ECO:0000313" key="24">
    <source>
        <dbReference type="Proteomes" id="UP000770661"/>
    </source>
</evidence>
<dbReference type="Gene3D" id="1.20.120.1750">
    <property type="match status" value="1"/>
</dbReference>
<dbReference type="Gene3D" id="3.30.70.270">
    <property type="match status" value="1"/>
</dbReference>
<evidence type="ECO:0000259" key="21">
    <source>
        <dbReference type="PROSITE" id="PS50053"/>
    </source>
</evidence>
<gene>
    <name evidence="23" type="primary">Prkn_2</name>
    <name evidence="23" type="ORF">GWK47_034482</name>
</gene>
<dbReference type="InterPro" id="IPR043128">
    <property type="entry name" value="Rev_trsase/Diguanyl_cyclase"/>
</dbReference>
<evidence type="ECO:0000256" key="10">
    <source>
        <dbReference type="ARBA" id="ARBA00022737"/>
    </source>
</evidence>
<dbReference type="GO" id="GO:0071897">
    <property type="term" value="P:DNA biosynthetic process"/>
    <property type="evidence" value="ECO:0007669"/>
    <property type="project" value="UniProtKB-ARBA"/>
</dbReference>
<dbReference type="SMART" id="SM00647">
    <property type="entry name" value="IBR"/>
    <property type="match status" value="2"/>
</dbReference>
<dbReference type="Pfam" id="PF22605">
    <property type="entry name" value="IBR_2"/>
    <property type="match status" value="1"/>
</dbReference>
<dbReference type="EMBL" id="JACEEZ010003246">
    <property type="protein sequence ID" value="KAG0727535.1"/>
    <property type="molecule type" value="Genomic_DNA"/>
</dbReference>
<dbReference type="InterPro" id="IPR031127">
    <property type="entry name" value="E3_UB_ligase_RBR"/>
</dbReference>
<evidence type="ECO:0000256" key="8">
    <source>
        <dbReference type="ARBA" id="ARBA00022679"/>
    </source>
</evidence>
<keyword evidence="20" id="KW-0732">Signal</keyword>
<dbReference type="EC" id="2.3.2.31" evidence="5"/>
<evidence type="ECO:0000313" key="23">
    <source>
        <dbReference type="EMBL" id="KAG0727535.1"/>
    </source>
</evidence>
<protein>
    <recommendedName>
        <fullName evidence="18">E3 ubiquitin-protein ligase parkin</fullName>
        <ecNumber evidence="5">2.3.2.31</ecNumber>
    </recommendedName>
</protein>
<keyword evidence="16" id="KW-0496">Mitochondrion</keyword>
<dbReference type="Gene3D" id="3.10.20.90">
    <property type="entry name" value="Phosphatidylinositol 3-kinase Catalytic Subunit, Chain A, domain 1"/>
    <property type="match status" value="1"/>
</dbReference>
<dbReference type="GO" id="GO:0006950">
    <property type="term" value="P:response to stress"/>
    <property type="evidence" value="ECO:0007669"/>
    <property type="project" value="UniProtKB-ARBA"/>
</dbReference>
<dbReference type="SUPFAM" id="SSF56672">
    <property type="entry name" value="DNA/RNA polymerases"/>
    <property type="match status" value="1"/>
</dbReference>
<evidence type="ECO:0000256" key="5">
    <source>
        <dbReference type="ARBA" id="ARBA00012251"/>
    </source>
</evidence>
<feature type="domain" description="Ubiquitin-like" evidence="21">
    <location>
        <begin position="33"/>
        <end position="103"/>
    </location>
</feature>
<evidence type="ECO:0000256" key="16">
    <source>
        <dbReference type="ARBA" id="ARBA00023128"/>
    </source>
</evidence>
<evidence type="ECO:0000256" key="17">
    <source>
        <dbReference type="ARBA" id="ARBA00029442"/>
    </source>
</evidence>
<dbReference type="InterPro" id="IPR041170">
    <property type="entry name" value="Znf-RING_14"/>
</dbReference>
<dbReference type="InterPro" id="IPR029071">
    <property type="entry name" value="Ubiquitin-like_domsf"/>
</dbReference>
<evidence type="ECO:0000256" key="9">
    <source>
        <dbReference type="ARBA" id="ARBA00022723"/>
    </source>
</evidence>
<dbReference type="Pfam" id="PF17976">
    <property type="entry name" value="zf-RING_12"/>
    <property type="match status" value="1"/>
</dbReference>
<feature type="compositionally biased region" description="Polar residues" evidence="19">
    <location>
        <begin position="140"/>
        <end position="158"/>
    </location>
</feature>
<dbReference type="AlphaFoldDB" id="A0A8J4YUT4"/>
<keyword evidence="6" id="KW-0963">Cytoplasm</keyword>
<comment type="similarity">
    <text evidence="17">Belongs to the RBR family. Parkin subfamily.</text>
</comment>
<organism evidence="23 24">
    <name type="scientific">Chionoecetes opilio</name>
    <name type="common">Atlantic snow crab</name>
    <name type="synonym">Cancer opilio</name>
    <dbReference type="NCBI Taxonomy" id="41210"/>
    <lineage>
        <taxon>Eukaryota</taxon>
        <taxon>Metazoa</taxon>
        <taxon>Ecdysozoa</taxon>
        <taxon>Arthropoda</taxon>
        <taxon>Crustacea</taxon>
        <taxon>Multicrustacea</taxon>
        <taxon>Malacostraca</taxon>
        <taxon>Eumalacostraca</taxon>
        <taxon>Eucarida</taxon>
        <taxon>Decapoda</taxon>
        <taxon>Pleocyemata</taxon>
        <taxon>Brachyura</taxon>
        <taxon>Eubrachyura</taxon>
        <taxon>Majoidea</taxon>
        <taxon>Majidae</taxon>
        <taxon>Chionoecetes</taxon>
    </lineage>
</organism>
<evidence type="ECO:0000256" key="6">
    <source>
        <dbReference type="ARBA" id="ARBA00022490"/>
    </source>
</evidence>
<dbReference type="SUPFAM" id="SSF54236">
    <property type="entry name" value="Ubiquitin-like"/>
    <property type="match status" value="1"/>
</dbReference>
<evidence type="ECO:0000256" key="13">
    <source>
        <dbReference type="ARBA" id="ARBA00022833"/>
    </source>
</evidence>
<comment type="caution">
    <text evidence="23">The sequence shown here is derived from an EMBL/GenBank/DDBJ whole genome shotgun (WGS) entry which is preliminary data.</text>
</comment>
<dbReference type="GO" id="GO:0022603">
    <property type="term" value="P:regulation of anatomical structure morphogenesis"/>
    <property type="evidence" value="ECO:0007669"/>
    <property type="project" value="UniProtKB-ARBA"/>
</dbReference>
<keyword evidence="9" id="KW-0479">Metal-binding</keyword>